<dbReference type="STRING" id="1399797.GCA_000518285_01225"/>
<dbReference type="GO" id="GO:0051301">
    <property type="term" value="P:cell division"/>
    <property type="evidence" value="ECO:0007669"/>
    <property type="project" value="UniProtKB-KW"/>
</dbReference>
<dbReference type="Proteomes" id="UP000237865">
    <property type="component" value="Unassembled WGS sequence"/>
</dbReference>
<dbReference type="SUPFAM" id="SSF140931">
    <property type="entry name" value="Fic-like"/>
    <property type="match status" value="1"/>
</dbReference>
<keyword evidence="4" id="KW-0132">Cell division</keyword>
<dbReference type="Pfam" id="PF02661">
    <property type="entry name" value="Fic"/>
    <property type="match status" value="1"/>
</dbReference>
<evidence type="ECO:0000256" key="1">
    <source>
        <dbReference type="PIRSR" id="PIRSR640198-1"/>
    </source>
</evidence>
<keyword evidence="4" id="KW-0131">Cell cycle</keyword>
<keyword evidence="5" id="KW-1185">Reference proteome</keyword>
<dbReference type="RefSeq" id="WP_084331595.1">
    <property type="nucleotide sequence ID" value="NZ_PHNE01000004.1"/>
</dbReference>
<accession>A0A2S5RCT4</accession>
<dbReference type="Gene3D" id="1.10.3290.10">
    <property type="entry name" value="Fido-like domain"/>
    <property type="match status" value="1"/>
</dbReference>
<dbReference type="InterPro" id="IPR003812">
    <property type="entry name" value="Fido"/>
</dbReference>
<feature type="domain" description="Fido" evidence="3">
    <location>
        <begin position="1"/>
        <end position="146"/>
    </location>
</feature>
<dbReference type="PANTHER" id="PTHR13504">
    <property type="entry name" value="FIDO DOMAIN-CONTAINING PROTEIN DDB_G0283145"/>
    <property type="match status" value="1"/>
</dbReference>
<evidence type="ECO:0000313" key="4">
    <source>
        <dbReference type="EMBL" id="PPE05124.1"/>
    </source>
</evidence>
<feature type="active site" evidence="1">
    <location>
        <position position="84"/>
    </location>
</feature>
<evidence type="ECO:0000313" key="5">
    <source>
        <dbReference type="Proteomes" id="UP000237865"/>
    </source>
</evidence>
<dbReference type="EMBL" id="PHNE01000004">
    <property type="protein sequence ID" value="PPE05124.1"/>
    <property type="molecule type" value="Genomic_DNA"/>
</dbReference>
<dbReference type="InterPro" id="IPR036597">
    <property type="entry name" value="Fido-like_dom_sf"/>
</dbReference>
<dbReference type="PANTHER" id="PTHR13504:SF38">
    <property type="entry name" value="FIDO DOMAIN-CONTAINING PROTEIN"/>
    <property type="match status" value="1"/>
</dbReference>
<dbReference type="GO" id="GO:0005524">
    <property type="term" value="F:ATP binding"/>
    <property type="evidence" value="ECO:0007669"/>
    <property type="project" value="UniProtKB-KW"/>
</dbReference>
<reference evidence="4 5" key="1">
    <citation type="submission" date="2017-11" db="EMBL/GenBank/DDBJ databases">
        <title>Genome sequence of Entomoplasma lucivorax PIPN-2 (ATCC 49196).</title>
        <authorList>
            <person name="Lo W.-S."/>
            <person name="Gasparich G.E."/>
            <person name="Kuo C.-H."/>
        </authorList>
    </citation>
    <scope>NUCLEOTIDE SEQUENCE [LARGE SCALE GENOMIC DNA]</scope>
    <source>
        <strain evidence="4 5">PIPN-2</strain>
    </source>
</reference>
<dbReference type="PROSITE" id="PS51459">
    <property type="entry name" value="FIDO"/>
    <property type="match status" value="1"/>
</dbReference>
<gene>
    <name evidence="4" type="ORF">ELUCI_v1c06600</name>
</gene>
<dbReference type="InterPro" id="IPR040198">
    <property type="entry name" value="Fido_containing"/>
</dbReference>
<organism evidence="4 5">
    <name type="scientific">Williamsoniiplasma lucivorax</name>
    <dbReference type="NCBI Taxonomy" id="209274"/>
    <lineage>
        <taxon>Bacteria</taxon>
        <taxon>Bacillati</taxon>
        <taxon>Mycoplasmatota</taxon>
        <taxon>Mollicutes</taxon>
        <taxon>Entomoplasmatales</taxon>
        <taxon>Williamsoniiplasma</taxon>
    </lineage>
</organism>
<evidence type="ECO:0000259" key="3">
    <source>
        <dbReference type="PROSITE" id="PS51459"/>
    </source>
</evidence>
<dbReference type="AlphaFoldDB" id="A0A2S5RCT4"/>
<proteinExistence type="predicted"/>
<comment type="caution">
    <text evidence="4">The sequence shown here is derived from an EMBL/GenBank/DDBJ whole genome shotgun (WGS) entry which is preliminary data.</text>
</comment>
<feature type="binding site" evidence="2">
    <location>
        <begin position="88"/>
        <end position="95"/>
    </location>
    <ligand>
        <name>ATP</name>
        <dbReference type="ChEBI" id="CHEBI:30616"/>
    </ligand>
</feature>
<sequence>MSKDLIRDIHFTLTSNIKGIVSGQFRDHDVLVAGSNTIPPSHKNIHPLIENLLYKFASLNIDNLSVEKKYKKIISFHLEFESIHPFQDGNGRTGRSLMIFQCLQHDLAPLIIKETKRKEYISFVSQSSEEYFKELSVDDTTNLFYDQFKEDIIEESKRLKISQDEPVIESNDDYEIVN</sequence>
<keyword evidence="2" id="KW-0067">ATP-binding</keyword>
<keyword evidence="2" id="KW-0547">Nucleotide-binding</keyword>
<evidence type="ECO:0000256" key="2">
    <source>
        <dbReference type="PIRSR" id="PIRSR640198-2"/>
    </source>
</evidence>
<protein>
    <submittedName>
        <fullName evidence="4">Cell division protein Fic</fullName>
    </submittedName>
</protein>
<name>A0A2S5RCT4_9MOLU</name>